<organism evidence="1 2">
    <name type="scientific">Caldalkalibacillus horti</name>
    <dbReference type="NCBI Taxonomy" id="77523"/>
    <lineage>
        <taxon>Bacteria</taxon>
        <taxon>Bacillati</taxon>
        <taxon>Bacillota</taxon>
        <taxon>Bacilli</taxon>
        <taxon>Bacillales</taxon>
        <taxon>Bacillaceae</taxon>
        <taxon>Caldalkalibacillus</taxon>
    </lineage>
</organism>
<reference evidence="1 2" key="1">
    <citation type="submission" date="2023-07" db="EMBL/GenBank/DDBJ databases">
        <title>Genomic Encyclopedia of Type Strains, Phase IV (KMG-IV): sequencing the most valuable type-strain genomes for metagenomic binning, comparative biology and taxonomic classification.</title>
        <authorList>
            <person name="Goeker M."/>
        </authorList>
    </citation>
    <scope>NUCLEOTIDE SEQUENCE [LARGE SCALE GENOMIC DNA]</scope>
    <source>
        <strain evidence="1 2">DSM 12751</strain>
    </source>
</reference>
<dbReference type="EMBL" id="JAUSTY010000010">
    <property type="protein sequence ID" value="MDQ0166648.1"/>
    <property type="molecule type" value="Genomic_DNA"/>
</dbReference>
<comment type="caution">
    <text evidence="1">The sequence shown here is derived from an EMBL/GenBank/DDBJ whole genome shotgun (WGS) entry which is preliminary data.</text>
</comment>
<sequence>MVIIKLTNIVGGDGAIDYKGLDLSLIVSGTQLYVGEGQDMVAYFVYKGDEDLSGDLSGDLAIITEEEYTQVKADYEEYLNNQPKPMNPEEEIQQLKIALAEIAEAHEQEKTAMKQTLSEIAEMIGGES</sequence>
<name>A0ABT9W064_9BACI</name>
<keyword evidence="2" id="KW-1185">Reference proteome</keyword>
<dbReference type="Proteomes" id="UP001235840">
    <property type="component" value="Unassembled WGS sequence"/>
</dbReference>
<protein>
    <submittedName>
        <fullName evidence="1">Uncharacterized protein</fullName>
    </submittedName>
</protein>
<gene>
    <name evidence="1" type="ORF">J2S11_002564</name>
</gene>
<proteinExistence type="predicted"/>
<accession>A0ABT9W064</accession>
<evidence type="ECO:0000313" key="1">
    <source>
        <dbReference type="EMBL" id="MDQ0166648.1"/>
    </source>
</evidence>
<dbReference type="RefSeq" id="WP_307395028.1">
    <property type="nucleotide sequence ID" value="NZ_BAAADK010000047.1"/>
</dbReference>
<evidence type="ECO:0000313" key="2">
    <source>
        <dbReference type="Proteomes" id="UP001235840"/>
    </source>
</evidence>